<dbReference type="EC" id="3.1.3.4" evidence="3"/>
<keyword evidence="5" id="KW-0378">Hydrolase</keyword>
<feature type="region of interest" description="Disordered" evidence="6">
    <location>
        <begin position="714"/>
        <end position="804"/>
    </location>
</feature>
<comment type="similarity">
    <text evidence="2">Belongs to the lipin family.</text>
</comment>
<protein>
    <recommendedName>
        <fullName evidence="3">phosphatidate phosphatase</fullName>
        <ecNumber evidence="3">3.1.3.4</ecNumber>
    </recommendedName>
</protein>
<feature type="compositionally biased region" description="Polar residues" evidence="6">
    <location>
        <begin position="1169"/>
        <end position="1179"/>
    </location>
</feature>
<dbReference type="CDD" id="cd20263">
    <property type="entry name" value="Complex1_LYR_NDUFB9_LYRM3"/>
    <property type="match status" value="1"/>
</dbReference>
<evidence type="ECO:0000256" key="3">
    <source>
        <dbReference type="ARBA" id="ARBA00012638"/>
    </source>
</evidence>
<comment type="cofactor">
    <cofactor evidence="1">
        <name>Mg(2+)</name>
        <dbReference type="ChEBI" id="CHEBI:18420"/>
    </cofactor>
</comment>
<feature type="region of interest" description="Disordered" evidence="6">
    <location>
        <begin position="1195"/>
        <end position="1286"/>
    </location>
</feature>
<evidence type="ECO:0000256" key="6">
    <source>
        <dbReference type="SAM" id="MobiDB-lite"/>
    </source>
</evidence>
<feature type="compositionally biased region" description="Polar residues" evidence="6">
    <location>
        <begin position="303"/>
        <end position="312"/>
    </location>
</feature>
<dbReference type="InterPro" id="IPR031703">
    <property type="entry name" value="Lipin_mid"/>
</dbReference>
<feature type="compositionally biased region" description="Acidic residues" evidence="6">
    <location>
        <begin position="1219"/>
        <end position="1230"/>
    </location>
</feature>
<feature type="compositionally biased region" description="Pro residues" evidence="6">
    <location>
        <begin position="449"/>
        <end position="459"/>
    </location>
</feature>
<feature type="region of interest" description="Disordered" evidence="6">
    <location>
        <begin position="70"/>
        <end position="97"/>
    </location>
</feature>
<dbReference type="Pfam" id="PF16876">
    <property type="entry name" value="Lipin_mid"/>
    <property type="match status" value="1"/>
</dbReference>
<name>A0A1M2VCX0_TRAPU</name>
<sequence length="1302" mass="143789">MSSLPAPFTAANRSYVKSLYRRILTNELNWIVQRDLWRARALTIRAEFDRNRDVHDPRALNQIFQKAEAALASRKHPDPYRPAEAPDGTKWERNLPHPHPSPACPSTRAMNYIRGAVSAISAPYQYYKDLNPSTLTGAIDVIVVRRPTNLGELLPEALPRQLTDEETEYVCSPFHVRFGKWQVLRPQDKKVDVFVNGQLVPFSMKIGEAGEAFFVFETDEDVPESLVTSPILEATQPGETNAQTRDTGRFGAGEPSPKAKGIPESNQEPEFLDLYASTENPPNNDPSHTAPAPAAKSEEVPEESTQGPSLLSRTAELGKTIVDVAHEVSKNETDKLKDKTVLEALKESEKSQSEFVKDKAVAAFNATQNAAVAFPSTEDKGDEVLPEGEMEKAHEPEVRYTDNMVFDTEGYHAQSPHGRETSDATVKSKRRRGSSGSDTSSQNRTPGPSRTPSPAPSTPPTLSAGVPFPPFRATSEPPPDHDDYPVPSTSRLDASPVATRTPLRSNAPRPHLSTLPAVHSPDTEEYTWEWGSFPQKTPIRTTFPHTLGHSPAHGHSHLTGTSVDLSPRKGKGRMMSEVPEAEQIALNRSFDIPARTEPDEGTSYGLGGRLTVDKADSTRFRVFIEGRAVEFELAIVPSAEGKKSAGGPLGGEDEVEDEKRFEQGKVHFDEFMRDEYIVSEASLVLRWAGDKYIRRQDGSPLMEALVTWRESALRDKHSHISSRPTSPSLLSEDEGVRSEGDEPASPDRRPKRSVTAIGNETAADNSPNRAPTSSSWVRWWSRSRHTEGPRPEMSHTNSEPSAAVAAELQAAASEDMLLTPMRRPAMSVSAPPQPATPESQSSTPTQGTPEPEEHKRFAKTLRLTSSQLKSLNLKPGANSVTFSLSATGVAACSARLFVWDYTDSVVVSDIDGTITKSDALGHVFTMIGRDWTHMGVAKLYTDICRNGYKILYLTSRAIGQADSTREYLKGIKQNDYQLPEGPVIMSPDRLMASLHREVIMRKPEVFKMACLRDVQKLFGGPTHNPFYAGFGNRITDALSYRSVNIPSSRIFTIDSSGEVKMELLELAGYKSSYIHMTDLVDQMFPPINRKWASEYTDFNYWKAPIQDFPLPDLSPPSPALSARSDTSNQSTFARLRNFSLVSSRQPSKQFNLPPPATEAGQASGIARPTRTNGDVTNESRLRQMTSFERLSSTLANLTQSSSSTLGSPRSDSPTLHDESDSEYDEDEDDIEKLRRKRQRRRSLTSMPGSLPGSEPGSDDEMVFGQEEDEDHGYEGENEGDVPDEALDEALFAAGEMKNVDYI</sequence>
<dbReference type="InterPro" id="IPR031315">
    <property type="entry name" value="LNS2/PITP"/>
</dbReference>
<evidence type="ECO:0000313" key="8">
    <source>
        <dbReference type="EMBL" id="OJT05376.1"/>
    </source>
</evidence>
<proteinExistence type="inferred from homology"/>
<dbReference type="InterPro" id="IPR023214">
    <property type="entry name" value="HAD_sf"/>
</dbReference>
<dbReference type="SMART" id="SM00775">
    <property type="entry name" value="LNS2"/>
    <property type="match status" value="1"/>
</dbReference>
<feature type="compositionally biased region" description="Acidic residues" evidence="6">
    <location>
        <begin position="1256"/>
        <end position="1286"/>
    </location>
</feature>
<dbReference type="Gene3D" id="3.40.50.1000">
    <property type="entry name" value="HAD superfamily/HAD-like"/>
    <property type="match status" value="1"/>
</dbReference>
<keyword evidence="9" id="KW-1185">Reference proteome</keyword>
<dbReference type="Pfam" id="PF04571">
    <property type="entry name" value="Lipin_N"/>
    <property type="match status" value="2"/>
</dbReference>
<gene>
    <name evidence="8" type="ORF">TRAPUB_3817</name>
</gene>
<evidence type="ECO:0000256" key="5">
    <source>
        <dbReference type="ARBA" id="ARBA00022801"/>
    </source>
</evidence>
<organism evidence="8 9">
    <name type="scientific">Trametes pubescens</name>
    <name type="common">White-rot fungus</name>
    <dbReference type="NCBI Taxonomy" id="154538"/>
    <lineage>
        <taxon>Eukaryota</taxon>
        <taxon>Fungi</taxon>
        <taxon>Dikarya</taxon>
        <taxon>Basidiomycota</taxon>
        <taxon>Agaricomycotina</taxon>
        <taxon>Agaricomycetes</taxon>
        <taxon>Polyporales</taxon>
        <taxon>Polyporaceae</taxon>
        <taxon>Trametes</taxon>
    </lineage>
</organism>
<dbReference type="Pfam" id="PF05347">
    <property type="entry name" value="Complex1_LYR"/>
    <property type="match status" value="1"/>
</dbReference>
<evidence type="ECO:0000256" key="2">
    <source>
        <dbReference type="ARBA" id="ARBA00005476"/>
    </source>
</evidence>
<dbReference type="GO" id="GO:0008195">
    <property type="term" value="F:phosphatidate phosphatase activity"/>
    <property type="evidence" value="ECO:0007669"/>
    <property type="project" value="UniProtKB-EC"/>
</dbReference>
<comment type="caution">
    <text evidence="8">The sequence shown here is derived from an EMBL/GenBank/DDBJ whole genome shotgun (WGS) entry which is preliminary data.</text>
</comment>
<dbReference type="FunFam" id="3.40.50.1000:FF:000063">
    <property type="entry name" value="Nuclear elongation and deformation protein"/>
    <property type="match status" value="1"/>
</dbReference>
<dbReference type="Proteomes" id="UP000184267">
    <property type="component" value="Unassembled WGS sequence"/>
</dbReference>
<dbReference type="InterPro" id="IPR026058">
    <property type="entry name" value="LIPIN"/>
</dbReference>
<dbReference type="InterPro" id="IPR008011">
    <property type="entry name" value="Complex1_LYR_dom"/>
</dbReference>
<dbReference type="PANTHER" id="PTHR12181">
    <property type="entry name" value="LIPIN"/>
    <property type="match status" value="1"/>
</dbReference>
<feature type="compositionally biased region" description="Polar residues" evidence="6">
    <location>
        <begin position="277"/>
        <end position="287"/>
    </location>
</feature>
<dbReference type="InterPro" id="IPR045292">
    <property type="entry name" value="Complex1_LYR_NDUFB9_LYRM3"/>
</dbReference>
<feature type="region of interest" description="Disordered" evidence="6">
    <location>
        <begin position="539"/>
        <end position="572"/>
    </location>
</feature>
<accession>A0A1M2VCX0</accession>
<dbReference type="EMBL" id="MNAD01001463">
    <property type="protein sequence ID" value="OJT05376.1"/>
    <property type="molecule type" value="Genomic_DNA"/>
</dbReference>
<dbReference type="InterPro" id="IPR007651">
    <property type="entry name" value="Lipin_N"/>
</dbReference>
<feature type="compositionally biased region" description="Polar residues" evidence="6">
    <location>
        <begin position="1195"/>
        <end position="1213"/>
    </location>
</feature>
<dbReference type="GO" id="GO:0009062">
    <property type="term" value="P:fatty acid catabolic process"/>
    <property type="evidence" value="ECO:0007669"/>
    <property type="project" value="TreeGrafter"/>
</dbReference>
<dbReference type="OrthoDB" id="4567at2759"/>
<feature type="region of interest" description="Disordered" evidence="6">
    <location>
        <begin position="410"/>
        <end position="518"/>
    </location>
</feature>
<dbReference type="InterPro" id="IPR036412">
    <property type="entry name" value="HAD-like_sf"/>
</dbReference>
<dbReference type="Pfam" id="PF08235">
    <property type="entry name" value="LNS2"/>
    <property type="match status" value="1"/>
</dbReference>
<dbReference type="STRING" id="154538.A0A1M2VCX0"/>
<dbReference type="GO" id="GO:0005634">
    <property type="term" value="C:nucleus"/>
    <property type="evidence" value="ECO:0007669"/>
    <property type="project" value="UniProtKB-ARBA"/>
</dbReference>
<feature type="region of interest" description="Disordered" evidence="6">
    <location>
        <begin position="824"/>
        <end position="855"/>
    </location>
</feature>
<feature type="compositionally biased region" description="Basic residues" evidence="6">
    <location>
        <begin position="1233"/>
        <end position="1242"/>
    </location>
</feature>
<dbReference type="SUPFAM" id="SSF56784">
    <property type="entry name" value="HAD-like"/>
    <property type="match status" value="1"/>
</dbReference>
<dbReference type="OMA" id="GSRWWFS"/>
<feature type="compositionally biased region" description="Basic and acidic residues" evidence="6">
    <location>
        <begin position="784"/>
        <end position="793"/>
    </location>
</feature>
<feature type="compositionally biased region" description="Polar residues" evidence="6">
    <location>
        <begin position="836"/>
        <end position="848"/>
    </location>
</feature>
<evidence type="ECO:0000259" key="7">
    <source>
        <dbReference type="SMART" id="SM00775"/>
    </source>
</evidence>
<feature type="compositionally biased region" description="Basic and acidic residues" evidence="6">
    <location>
        <begin position="734"/>
        <end position="748"/>
    </location>
</feature>
<feature type="region of interest" description="Disordered" evidence="6">
    <location>
        <begin position="1143"/>
        <end position="1179"/>
    </location>
</feature>
<evidence type="ECO:0000256" key="1">
    <source>
        <dbReference type="ARBA" id="ARBA00001946"/>
    </source>
</evidence>
<feature type="compositionally biased region" description="Low complexity" evidence="6">
    <location>
        <begin position="434"/>
        <end position="448"/>
    </location>
</feature>
<feature type="domain" description="LNS2/PITP" evidence="7">
    <location>
        <begin position="905"/>
        <end position="1062"/>
    </location>
</feature>
<feature type="region of interest" description="Disordered" evidence="6">
    <location>
        <begin position="229"/>
        <end position="314"/>
    </location>
</feature>
<dbReference type="GO" id="GO:0019432">
    <property type="term" value="P:triglyceride biosynthetic process"/>
    <property type="evidence" value="ECO:0007669"/>
    <property type="project" value="TreeGrafter"/>
</dbReference>
<dbReference type="InterPro" id="IPR013209">
    <property type="entry name" value="LNS2"/>
</dbReference>
<feature type="compositionally biased region" description="Polar residues" evidence="6">
    <location>
        <begin position="756"/>
        <end position="772"/>
    </location>
</feature>
<evidence type="ECO:0000256" key="4">
    <source>
        <dbReference type="ARBA" id="ARBA00022553"/>
    </source>
</evidence>
<reference evidence="8 9" key="1">
    <citation type="submission" date="2016-10" db="EMBL/GenBank/DDBJ databases">
        <title>Genome sequence of the basidiomycete white-rot fungus Trametes pubescens.</title>
        <authorList>
            <person name="Makela M.R."/>
            <person name="Granchi Z."/>
            <person name="Peng M."/>
            <person name="De Vries R.P."/>
            <person name="Grigoriev I."/>
            <person name="Riley R."/>
            <person name="Hilden K."/>
        </authorList>
    </citation>
    <scope>NUCLEOTIDE SEQUENCE [LARGE SCALE GENOMIC DNA]</scope>
    <source>
        <strain evidence="8 9">FBCC735</strain>
    </source>
</reference>
<keyword evidence="4" id="KW-0597">Phosphoprotein</keyword>
<evidence type="ECO:0000313" key="9">
    <source>
        <dbReference type="Proteomes" id="UP000184267"/>
    </source>
</evidence>
<dbReference type="PANTHER" id="PTHR12181:SF12">
    <property type="entry name" value="PHOSPHATIDATE PHOSPHATASE"/>
    <property type="match status" value="1"/>
</dbReference>